<dbReference type="InterPro" id="IPR046532">
    <property type="entry name" value="DUF6597"/>
</dbReference>
<dbReference type="PROSITE" id="PS01124">
    <property type="entry name" value="HTH_ARAC_FAMILY_2"/>
    <property type="match status" value="1"/>
</dbReference>
<dbReference type="PRINTS" id="PR00032">
    <property type="entry name" value="HTHARAC"/>
</dbReference>
<dbReference type="GO" id="GO:0043565">
    <property type="term" value="F:sequence-specific DNA binding"/>
    <property type="evidence" value="ECO:0007669"/>
    <property type="project" value="InterPro"/>
</dbReference>
<dbReference type="AlphaFoldDB" id="A0AAP2DUQ6"/>
<dbReference type="InterPro" id="IPR018060">
    <property type="entry name" value="HTH_AraC"/>
</dbReference>
<dbReference type="EMBL" id="JAHESE010000003">
    <property type="protein sequence ID" value="MBT1707746.1"/>
    <property type="molecule type" value="Genomic_DNA"/>
</dbReference>
<evidence type="ECO:0000313" key="6">
    <source>
        <dbReference type="Proteomes" id="UP001319080"/>
    </source>
</evidence>
<dbReference type="PANTHER" id="PTHR46796">
    <property type="entry name" value="HTH-TYPE TRANSCRIPTIONAL ACTIVATOR RHAS-RELATED"/>
    <property type="match status" value="1"/>
</dbReference>
<comment type="caution">
    <text evidence="5">The sequence shown here is derived from an EMBL/GenBank/DDBJ whole genome shotgun (WGS) entry which is preliminary data.</text>
</comment>
<dbReference type="GO" id="GO:0003700">
    <property type="term" value="F:DNA-binding transcription factor activity"/>
    <property type="evidence" value="ECO:0007669"/>
    <property type="project" value="InterPro"/>
</dbReference>
<evidence type="ECO:0000256" key="2">
    <source>
        <dbReference type="ARBA" id="ARBA00023125"/>
    </source>
</evidence>
<dbReference type="InterPro" id="IPR020449">
    <property type="entry name" value="Tscrpt_reg_AraC-type_HTH"/>
</dbReference>
<dbReference type="Pfam" id="PF20240">
    <property type="entry name" value="DUF6597"/>
    <property type="match status" value="1"/>
</dbReference>
<evidence type="ECO:0000256" key="1">
    <source>
        <dbReference type="ARBA" id="ARBA00023015"/>
    </source>
</evidence>
<dbReference type="SMART" id="SM00342">
    <property type="entry name" value="HTH_ARAC"/>
    <property type="match status" value="1"/>
</dbReference>
<gene>
    <name evidence="5" type="ORF">KK062_05920</name>
</gene>
<keyword evidence="3" id="KW-0804">Transcription</keyword>
<dbReference type="Proteomes" id="UP001319080">
    <property type="component" value="Unassembled WGS sequence"/>
</dbReference>
<evidence type="ECO:0000313" key="5">
    <source>
        <dbReference type="EMBL" id="MBT1707746.1"/>
    </source>
</evidence>
<dbReference type="Pfam" id="PF12833">
    <property type="entry name" value="HTH_18"/>
    <property type="match status" value="1"/>
</dbReference>
<sequence length="289" mass="33432">MHFQQIPPPEYLKPYVRYYWTLENQDCGDELKTFSAIADGCPGLIFQQLSGTNFYDQDQKKLPACFLYGQASSHRELYTPQQFRQIGVYFQPHALRTVFGLDADALTNSCTDLGGLSRRELFNLPERLLDTRTLQEQIEVLSQYLFYLIQQNTLRIDARTQQIASHIAGARGDVSLPLLQRDLGISERSLERRFREHIGISPKLFARIGRFQAALDRLREGQYDKLSDIAFEHGYADQSHFIRTFREFAGCSPQQFHQQSNELIENFPERTAIKDAKKEKEKILGLAYP</sequence>
<dbReference type="InterPro" id="IPR009057">
    <property type="entry name" value="Homeodomain-like_sf"/>
</dbReference>
<dbReference type="RefSeq" id="WP_254083336.1">
    <property type="nucleotide sequence ID" value="NZ_JAHESE010000003.1"/>
</dbReference>
<evidence type="ECO:0000256" key="3">
    <source>
        <dbReference type="ARBA" id="ARBA00023163"/>
    </source>
</evidence>
<dbReference type="SUPFAM" id="SSF46689">
    <property type="entry name" value="Homeodomain-like"/>
    <property type="match status" value="1"/>
</dbReference>
<protein>
    <submittedName>
        <fullName evidence="5">Helix-turn-helix transcriptional regulator</fullName>
    </submittedName>
</protein>
<organism evidence="5 6">
    <name type="scientific">Dawidia cretensis</name>
    <dbReference type="NCBI Taxonomy" id="2782350"/>
    <lineage>
        <taxon>Bacteria</taxon>
        <taxon>Pseudomonadati</taxon>
        <taxon>Bacteroidota</taxon>
        <taxon>Cytophagia</taxon>
        <taxon>Cytophagales</taxon>
        <taxon>Chryseotaleaceae</taxon>
        <taxon>Dawidia</taxon>
    </lineage>
</organism>
<feature type="domain" description="HTH araC/xylS-type" evidence="4">
    <location>
        <begin position="157"/>
        <end position="259"/>
    </location>
</feature>
<keyword evidence="6" id="KW-1185">Reference proteome</keyword>
<keyword evidence="1" id="KW-0805">Transcription regulation</keyword>
<proteinExistence type="predicted"/>
<accession>A0AAP2DUQ6</accession>
<keyword evidence="2" id="KW-0238">DNA-binding</keyword>
<dbReference type="Gene3D" id="1.10.10.60">
    <property type="entry name" value="Homeodomain-like"/>
    <property type="match status" value="1"/>
</dbReference>
<name>A0AAP2DUQ6_9BACT</name>
<reference evidence="5 6" key="1">
    <citation type="submission" date="2021-05" db="EMBL/GenBank/DDBJ databases">
        <title>A Polyphasic approach of four new species of the genus Ohtaekwangia: Ohtaekwangia histidinii sp. nov., Ohtaekwangia cretensis sp. nov., Ohtaekwangia indiensis sp. nov., Ohtaekwangia reichenbachii sp. nov. from diverse environment.</title>
        <authorList>
            <person name="Octaviana S."/>
        </authorList>
    </citation>
    <scope>NUCLEOTIDE SEQUENCE [LARGE SCALE GENOMIC DNA]</scope>
    <source>
        <strain evidence="5 6">PWU5</strain>
    </source>
</reference>
<evidence type="ECO:0000259" key="4">
    <source>
        <dbReference type="PROSITE" id="PS01124"/>
    </source>
</evidence>
<dbReference type="InterPro" id="IPR050204">
    <property type="entry name" value="AraC_XylS_family_regulators"/>
</dbReference>